<dbReference type="GO" id="GO:0019752">
    <property type="term" value="P:carboxylic acid metabolic process"/>
    <property type="evidence" value="ECO:0007669"/>
    <property type="project" value="InterPro"/>
</dbReference>
<gene>
    <name evidence="8" type="ORF">CONCODRAFT_46697</name>
</gene>
<dbReference type="Gene3D" id="1.20.1340.10">
    <property type="entry name" value="dopa decarboxylase, N-terminal domain"/>
    <property type="match status" value="1"/>
</dbReference>
<keyword evidence="3" id="KW-0210">Decarboxylase</keyword>
<evidence type="ECO:0000256" key="1">
    <source>
        <dbReference type="ARBA" id="ARBA00001933"/>
    </source>
</evidence>
<protein>
    <submittedName>
        <fullName evidence="8">Tyrosine decarboxylase 1-like protein</fullName>
    </submittedName>
</protein>
<dbReference type="GO" id="GO:0005737">
    <property type="term" value="C:cytoplasm"/>
    <property type="evidence" value="ECO:0007669"/>
    <property type="project" value="TreeGrafter"/>
</dbReference>
<keyword evidence="5 7" id="KW-0456">Lyase</keyword>
<organism evidence="8 9">
    <name type="scientific">Conidiobolus coronatus (strain ATCC 28846 / CBS 209.66 / NRRL 28638)</name>
    <name type="common">Delacroixia coronata</name>
    <dbReference type="NCBI Taxonomy" id="796925"/>
    <lineage>
        <taxon>Eukaryota</taxon>
        <taxon>Fungi</taxon>
        <taxon>Fungi incertae sedis</taxon>
        <taxon>Zoopagomycota</taxon>
        <taxon>Entomophthoromycotina</taxon>
        <taxon>Entomophthoromycetes</taxon>
        <taxon>Entomophthorales</taxon>
        <taxon>Ancylistaceae</taxon>
        <taxon>Conidiobolus</taxon>
    </lineage>
</organism>
<evidence type="ECO:0000256" key="7">
    <source>
        <dbReference type="RuleBase" id="RU000382"/>
    </source>
</evidence>
<dbReference type="InterPro" id="IPR015421">
    <property type="entry name" value="PyrdxlP-dep_Trfase_major"/>
</dbReference>
<comment type="similarity">
    <text evidence="2 7">Belongs to the group II decarboxylase family.</text>
</comment>
<dbReference type="InterPro" id="IPR002129">
    <property type="entry name" value="PyrdxlP-dep_de-COase"/>
</dbReference>
<evidence type="ECO:0000313" key="8">
    <source>
        <dbReference type="EMBL" id="KXN73447.1"/>
    </source>
</evidence>
<evidence type="ECO:0000256" key="3">
    <source>
        <dbReference type="ARBA" id="ARBA00022793"/>
    </source>
</evidence>
<feature type="modified residue" description="N6-(pyridoxal phosphate)lysine" evidence="6">
    <location>
        <position position="305"/>
    </location>
</feature>
<dbReference type="InterPro" id="IPR015422">
    <property type="entry name" value="PyrdxlP-dep_Trfase_small"/>
</dbReference>
<dbReference type="Gene3D" id="3.90.1150.10">
    <property type="entry name" value="Aspartate Aminotransferase, domain 1"/>
    <property type="match status" value="1"/>
</dbReference>
<keyword evidence="9" id="KW-1185">Reference proteome</keyword>
<dbReference type="GO" id="GO:0030170">
    <property type="term" value="F:pyridoxal phosphate binding"/>
    <property type="evidence" value="ECO:0007669"/>
    <property type="project" value="InterPro"/>
</dbReference>
<evidence type="ECO:0000256" key="2">
    <source>
        <dbReference type="ARBA" id="ARBA00009533"/>
    </source>
</evidence>
<dbReference type="OMA" id="NPGFNWS"/>
<dbReference type="SUPFAM" id="SSF53383">
    <property type="entry name" value="PLP-dependent transferases"/>
    <property type="match status" value="1"/>
</dbReference>
<dbReference type="Pfam" id="PF00282">
    <property type="entry name" value="Pyridoxal_deC"/>
    <property type="match status" value="1"/>
</dbReference>
<dbReference type="AlphaFoldDB" id="A0A137PEN3"/>
<comment type="cofactor">
    <cofactor evidence="1 6 7">
        <name>pyridoxal 5'-phosphate</name>
        <dbReference type="ChEBI" id="CHEBI:597326"/>
    </cofactor>
</comment>
<name>A0A137PEN3_CONC2</name>
<reference evidence="8 9" key="1">
    <citation type="journal article" date="2015" name="Genome Biol. Evol.">
        <title>Phylogenomic analyses indicate that early fungi evolved digesting cell walls of algal ancestors of land plants.</title>
        <authorList>
            <person name="Chang Y."/>
            <person name="Wang S."/>
            <person name="Sekimoto S."/>
            <person name="Aerts A.L."/>
            <person name="Choi C."/>
            <person name="Clum A."/>
            <person name="LaButti K.M."/>
            <person name="Lindquist E.A."/>
            <person name="Yee Ngan C."/>
            <person name="Ohm R.A."/>
            <person name="Salamov A.A."/>
            <person name="Grigoriev I.V."/>
            <person name="Spatafora J.W."/>
            <person name="Berbee M.L."/>
        </authorList>
    </citation>
    <scope>NUCLEOTIDE SEQUENCE [LARGE SCALE GENOMIC DNA]</scope>
    <source>
        <strain evidence="8 9">NRRL 28638</strain>
    </source>
</reference>
<dbReference type="PRINTS" id="PR00800">
    <property type="entry name" value="YHDCRBOXLASE"/>
</dbReference>
<dbReference type="GO" id="GO:0016831">
    <property type="term" value="F:carboxy-lyase activity"/>
    <property type="evidence" value="ECO:0007669"/>
    <property type="project" value="UniProtKB-KW"/>
</dbReference>
<dbReference type="EMBL" id="KQ964436">
    <property type="protein sequence ID" value="KXN73447.1"/>
    <property type="molecule type" value="Genomic_DNA"/>
</dbReference>
<dbReference type="STRING" id="796925.A0A137PEN3"/>
<dbReference type="InterPro" id="IPR015424">
    <property type="entry name" value="PyrdxlP-dep_Trfase"/>
</dbReference>
<dbReference type="OrthoDB" id="639767at2759"/>
<accession>A0A137PEN3</accession>
<dbReference type="GO" id="GO:0006520">
    <property type="term" value="P:amino acid metabolic process"/>
    <property type="evidence" value="ECO:0007669"/>
    <property type="project" value="InterPro"/>
</dbReference>
<evidence type="ECO:0000256" key="6">
    <source>
        <dbReference type="PIRSR" id="PIRSR602129-50"/>
    </source>
</evidence>
<dbReference type="Proteomes" id="UP000070444">
    <property type="component" value="Unassembled WGS sequence"/>
</dbReference>
<dbReference type="InterPro" id="IPR010977">
    <property type="entry name" value="Aromatic_deC"/>
</dbReference>
<proteinExistence type="inferred from homology"/>
<evidence type="ECO:0000256" key="4">
    <source>
        <dbReference type="ARBA" id="ARBA00022898"/>
    </source>
</evidence>
<dbReference type="PROSITE" id="PS00392">
    <property type="entry name" value="DDC_GAD_HDC_YDC"/>
    <property type="match status" value="1"/>
</dbReference>
<evidence type="ECO:0000313" key="9">
    <source>
        <dbReference type="Proteomes" id="UP000070444"/>
    </source>
</evidence>
<evidence type="ECO:0000256" key="5">
    <source>
        <dbReference type="ARBA" id="ARBA00023239"/>
    </source>
</evidence>
<sequence length="490" mass="55437">MDHEEFRQAGYKIIDEIVEYYKTTSQLKPTTDVQPGYLPPLLPKSAPEDPENFDQIHKDFKDLVVPGLTHWQSSNFFGYFPCTSSYPSMLAEMYSNMFNSQGFDWICNPAASELEGVVMNWLGQLLGLDDSFLSDKSETKGCGSIQATASEGTLVSMIAARNKVLKKLTDVPSFNDNEEFRDTKKLVVYTSNQSHSSFVKAAKILNIKIHTLKTDENGSVQPQYLKDQIAQDLGQGLIPFYVGLCLGTTGVGAVDNILDCLPVAQEHDLWVHVDAAWAGAYLMLPKYQIYNGFKGVDSIVFNPHKLLLTNFDCCALWTKNRFDLIEALSADASYYTNFATQSGKVIDYKNLQVPLGRRFRSLKLWFVLRNYGAKGLRGLLQNNLDLAQYLVDLINNDGIFEITHPTTFSLVCFRMKPQIESESPDLTNRRNKWIYETISKEGNFLIGHTNFSSKYIFRISIGNQHNTQESVTEVYEKLKSLAMEVDQQVE</sequence>
<keyword evidence="4 6" id="KW-0663">Pyridoxal phosphate</keyword>
<dbReference type="Gene3D" id="3.40.640.10">
    <property type="entry name" value="Type I PLP-dependent aspartate aminotransferase-like (Major domain)"/>
    <property type="match status" value="1"/>
</dbReference>
<dbReference type="PANTHER" id="PTHR11999:SF70">
    <property type="entry name" value="MIP05841P"/>
    <property type="match status" value="1"/>
</dbReference>
<dbReference type="PANTHER" id="PTHR11999">
    <property type="entry name" value="GROUP II PYRIDOXAL-5-PHOSPHATE DECARBOXYLASE"/>
    <property type="match status" value="1"/>
</dbReference>
<dbReference type="InterPro" id="IPR021115">
    <property type="entry name" value="Pyridoxal-P_BS"/>
</dbReference>